<accession>A0A0E9TH98</accession>
<organism evidence="1">
    <name type="scientific">Anguilla anguilla</name>
    <name type="common">European freshwater eel</name>
    <name type="synonym">Muraena anguilla</name>
    <dbReference type="NCBI Taxonomy" id="7936"/>
    <lineage>
        <taxon>Eukaryota</taxon>
        <taxon>Metazoa</taxon>
        <taxon>Chordata</taxon>
        <taxon>Craniata</taxon>
        <taxon>Vertebrata</taxon>
        <taxon>Euteleostomi</taxon>
        <taxon>Actinopterygii</taxon>
        <taxon>Neopterygii</taxon>
        <taxon>Teleostei</taxon>
        <taxon>Anguilliformes</taxon>
        <taxon>Anguillidae</taxon>
        <taxon>Anguilla</taxon>
    </lineage>
</organism>
<proteinExistence type="predicted"/>
<sequence>MHSRFFSTCISLYYGL</sequence>
<protein>
    <submittedName>
        <fullName evidence="1">Uncharacterized protein</fullName>
    </submittedName>
</protein>
<dbReference type="EMBL" id="GBXM01056469">
    <property type="protein sequence ID" value="JAH52108.1"/>
    <property type="molecule type" value="Transcribed_RNA"/>
</dbReference>
<reference evidence="1" key="2">
    <citation type="journal article" date="2015" name="Fish Shellfish Immunol.">
        <title>Early steps in the European eel (Anguilla anguilla)-Vibrio vulnificus interaction in the gills: Role of the RtxA13 toxin.</title>
        <authorList>
            <person name="Callol A."/>
            <person name="Pajuelo D."/>
            <person name="Ebbesson L."/>
            <person name="Teles M."/>
            <person name="MacKenzie S."/>
            <person name="Amaro C."/>
        </authorList>
    </citation>
    <scope>NUCLEOTIDE SEQUENCE</scope>
</reference>
<name>A0A0E9TH98_ANGAN</name>
<evidence type="ECO:0000313" key="1">
    <source>
        <dbReference type="EMBL" id="JAH52108.1"/>
    </source>
</evidence>
<reference evidence="1" key="1">
    <citation type="submission" date="2014-11" db="EMBL/GenBank/DDBJ databases">
        <authorList>
            <person name="Amaro Gonzalez C."/>
        </authorList>
    </citation>
    <scope>NUCLEOTIDE SEQUENCE</scope>
</reference>
<dbReference type="AlphaFoldDB" id="A0A0E9TH98"/>